<dbReference type="SUPFAM" id="SSF55874">
    <property type="entry name" value="ATPase domain of HSP90 chaperone/DNA topoisomerase II/histidine kinase"/>
    <property type="match status" value="1"/>
</dbReference>
<evidence type="ECO:0000259" key="13">
    <source>
        <dbReference type="PROSITE" id="PS50112"/>
    </source>
</evidence>
<sequence>MAQHRAEHGTWHEEDAAALNLLFMEKVRQYAVVFMDPEGCITGWTEGCHAITGFTAQEVIGKSITVLFTPEDVERGLHMHELNTARLLGAAEDERWHVRKDGSRFWGSGMTFPLVPGPQPRGFAKLFRDATHLRLRMDALESEVRQLTQDRHDRNVFLATIAHELRNPLQPMSIATALLSHPSQQARHEQALKIIHRQLGFIERLVEDLIDMTRITQGRMAIVYGRVELQALVQEAVDSMRHAAMVKDINLRCVLPPVPVRVEADAGRLTQVLMNLLNNAVKFTPKGGEVSVSVNVDQTHFIVKVQDTGQGIGPELQPKIFDMFTQAEPSGTARGQGLGIGLALVKQIVSLHRGTVEVKSEGIGKGSEFFVRIPLEEPEPAGEHSG</sequence>
<dbReference type="InterPro" id="IPR003661">
    <property type="entry name" value="HisK_dim/P_dom"/>
</dbReference>
<dbReference type="Pfam" id="PF02518">
    <property type="entry name" value="HATPase_c"/>
    <property type="match status" value="1"/>
</dbReference>
<reference evidence="15" key="1">
    <citation type="submission" date="2016-10" db="EMBL/GenBank/DDBJ databases">
        <authorList>
            <person name="Varghese N."/>
            <person name="Submissions S."/>
        </authorList>
    </citation>
    <scope>NUCLEOTIDE SEQUENCE [LARGE SCALE GENOMIC DNA]</scope>
    <source>
        <strain evidence="15">DSM 7481</strain>
    </source>
</reference>
<dbReference type="Proteomes" id="UP000199517">
    <property type="component" value="Unassembled WGS sequence"/>
</dbReference>
<evidence type="ECO:0000256" key="7">
    <source>
        <dbReference type="ARBA" id="ARBA00022741"/>
    </source>
</evidence>
<dbReference type="GO" id="GO:0000155">
    <property type="term" value="F:phosphorelay sensor kinase activity"/>
    <property type="evidence" value="ECO:0007669"/>
    <property type="project" value="InterPro"/>
</dbReference>
<dbReference type="CDD" id="cd00082">
    <property type="entry name" value="HisKA"/>
    <property type="match status" value="1"/>
</dbReference>
<evidence type="ECO:0000256" key="6">
    <source>
        <dbReference type="ARBA" id="ARBA00022679"/>
    </source>
</evidence>
<evidence type="ECO:0000256" key="11">
    <source>
        <dbReference type="ARBA" id="ARBA00023136"/>
    </source>
</evidence>
<evidence type="ECO:0000256" key="4">
    <source>
        <dbReference type="ARBA" id="ARBA00022475"/>
    </source>
</evidence>
<proteinExistence type="predicted"/>
<protein>
    <recommendedName>
        <fullName evidence="3">histidine kinase</fullName>
        <ecNumber evidence="3">2.7.13.3</ecNumber>
    </recommendedName>
</protein>
<gene>
    <name evidence="14" type="ORF">SAMN04489710_104184</name>
</gene>
<dbReference type="GO" id="GO:0005524">
    <property type="term" value="F:ATP binding"/>
    <property type="evidence" value="ECO:0007669"/>
    <property type="project" value="UniProtKB-KW"/>
</dbReference>
<organism evidence="14 15">
    <name type="scientific">Paracidovorax konjaci</name>
    <dbReference type="NCBI Taxonomy" id="32040"/>
    <lineage>
        <taxon>Bacteria</taxon>
        <taxon>Pseudomonadati</taxon>
        <taxon>Pseudomonadota</taxon>
        <taxon>Betaproteobacteria</taxon>
        <taxon>Burkholderiales</taxon>
        <taxon>Comamonadaceae</taxon>
        <taxon>Paracidovorax</taxon>
    </lineage>
</organism>
<dbReference type="EC" id="2.7.13.3" evidence="3"/>
<evidence type="ECO:0000256" key="10">
    <source>
        <dbReference type="ARBA" id="ARBA00023012"/>
    </source>
</evidence>
<evidence type="ECO:0000256" key="5">
    <source>
        <dbReference type="ARBA" id="ARBA00022553"/>
    </source>
</evidence>
<dbReference type="Gene3D" id="3.30.450.20">
    <property type="entry name" value="PAS domain"/>
    <property type="match status" value="1"/>
</dbReference>
<dbReference type="RefSeq" id="WP_092950720.1">
    <property type="nucleotide sequence ID" value="NZ_FOMQ01000004.1"/>
</dbReference>
<dbReference type="InterPro" id="IPR005467">
    <property type="entry name" value="His_kinase_dom"/>
</dbReference>
<keyword evidence="7" id="KW-0547">Nucleotide-binding</keyword>
<evidence type="ECO:0000256" key="9">
    <source>
        <dbReference type="ARBA" id="ARBA00022840"/>
    </source>
</evidence>
<dbReference type="SMART" id="SM00387">
    <property type="entry name" value="HATPase_c"/>
    <property type="match status" value="1"/>
</dbReference>
<evidence type="ECO:0000256" key="1">
    <source>
        <dbReference type="ARBA" id="ARBA00000085"/>
    </source>
</evidence>
<dbReference type="OrthoDB" id="9770795at2"/>
<dbReference type="InterPro" id="IPR003594">
    <property type="entry name" value="HATPase_dom"/>
</dbReference>
<dbReference type="FunFam" id="3.30.565.10:FF:000023">
    <property type="entry name" value="PAS domain-containing sensor histidine kinase"/>
    <property type="match status" value="1"/>
</dbReference>
<dbReference type="NCBIfam" id="TIGR00229">
    <property type="entry name" value="sensory_box"/>
    <property type="match status" value="1"/>
</dbReference>
<feature type="domain" description="Histidine kinase" evidence="12">
    <location>
        <begin position="160"/>
        <end position="377"/>
    </location>
</feature>
<evidence type="ECO:0000259" key="12">
    <source>
        <dbReference type="PROSITE" id="PS50109"/>
    </source>
</evidence>
<dbReference type="EMBL" id="FOMQ01000004">
    <property type="protein sequence ID" value="SFD63868.1"/>
    <property type="molecule type" value="Genomic_DNA"/>
</dbReference>
<comment type="subcellular location">
    <subcellularLocation>
        <location evidence="2">Cell membrane</location>
    </subcellularLocation>
</comment>
<dbReference type="CDD" id="cd16922">
    <property type="entry name" value="HATPase_EvgS-ArcB-TorS-like"/>
    <property type="match status" value="1"/>
</dbReference>
<dbReference type="Gene3D" id="1.10.287.130">
    <property type="match status" value="1"/>
</dbReference>
<evidence type="ECO:0000313" key="15">
    <source>
        <dbReference type="Proteomes" id="UP000199517"/>
    </source>
</evidence>
<dbReference type="Gene3D" id="3.30.565.10">
    <property type="entry name" value="Histidine kinase-like ATPase, C-terminal domain"/>
    <property type="match status" value="1"/>
</dbReference>
<dbReference type="PROSITE" id="PS50112">
    <property type="entry name" value="PAS"/>
    <property type="match status" value="1"/>
</dbReference>
<dbReference type="PROSITE" id="PS50109">
    <property type="entry name" value="HIS_KIN"/>
    <property type="match status" value="1"/>
</dbReference>
<keyword evidence="10" id="KW-0902">Two-component regulatory system</keyword>
<keyword evidence="5" id="KW-0597">Phosphoprotein</keyword>
<keyword evidence="8" id="KW-0418">Kinase</keyword>
<dbReference type="InterPro" id="IPR004358">
    <property type="entry name" value="Sig_transdc_His_kin-like_C"/>
</dbReference>
<feature type="domain" description="PAS" evidence="13">
    <location>
        <begin position="32"/>
        <end position="74"/>
    </location>
</feature>
<evidence type="ECO:0000256" key="8">
    <source>
        <dbReference type="ARBA" id="ARBA00022777"/>
    </source>
</evidence>
<evidence type="ECO:0000313" key="14">
    <source>
        <dbReference type="EMBL" id="SFD63868.1"/>
    </source>
</evidence>
<dbReference type="SUPFAM" id="SSF47384">
    <property type="entry name" value="Homodimeric domain of signal transducing histidine kinase"/>
    <property type="match status" value="1"/>
</dbReference>
<evidence type="ECO:0000256" key="2">
    <source>
        <dbReference type="ARBA" id="ARBA00004236"/>
    </source>
</evidence>
<keyword evidence="6" id="KW-0808">Transferase</keyword>
<dbReference type="Pfam" id="PF13426">
    <property type="entry name" value="PAS_9"/>
    <property type="match status" value="1"/>
</dbReference>
<keyword evidence="9" id="KW-0067">ATP-binding</keyword>
<comment type="catalytic activity">
    <reaction evidence="1">
        <text>ATP + protein L-histidine = ADP + protein N-phospho-L-histidine.</text>
        <dbReference type="EC" id="2.7.13.3"/>
    </reaction>
</comment>
<keyword evidence="4" id="KW-1003">Cell membrane</keyword>
<dbReference type="PANTHER" id="PTHR43547:SF2">
    <property type="entry name" value="HYBRID SIGNAL TRANSDUCTION HISTIDINE KINASE C"/>
    <property type="match status" value="1"/>
</dbReference>
<dbReference type="AlphaFoldDB" id="A0A1I1U2M3"/>
<keyword evidence="11" id="KW-0472">Membrane</keyword>
<accession>A0A1I1U2M3</accession>
<dbReference type="SUPFAM" id="SSF55785">
    <property type="entry name" value="PYP-like sensor domain (PAS domain)"/>
    <property type="match status" value="1"/>
</dbReference>
<dbReference type="PANTHER" id="PTHR43547">
    <property type="entry name" value="TWO-COMPONENT HISTIDINE KINASE"/>
    <property type="match status" value="1"/>
</dbReference>
<dbReference type="InterPro" id="IPR035965">
    <property type="entry name" value="PAS-like_dom_sf"/>
</dbReference>
<dbReference type="SMART" id="SM00388">
    <property type="entry name" value="HisKA"/>
    <property type="match status" value="1"/>
</dbReference>
<dbReference type="CDD" id="cd00130">
    <property type="entry name" value="PAS"/>
    <property type="match status" value="1"/>
</dbReference>
<dbReference type="GO" id="GO:0005886">
    <property type="term" value="C:plasma membrane"/>
    <property type="evidence" value="ECO:0007669"/>
    <property type="project" value="UniProtKB-SubCell"/>
</dbReference>
<dbReference type="InterPro" id="IPR000014">
    <property type="entry name" value="PAS"/>
</dbReference>
<dbReference type="STRING" id="32040.SAMN04489710_104184"/>
<dbReference type="InterPro" id="IPR036890">
    <property type="entry name" value="HATPase_C_sf"/>
</dbReference>
<name>A0A1I1U2M3_9BURK</name>
<evidence type="ECO:0000256" key="3">
    <source>
        <dbReference type="ARBA" id="ARBA00012438"/>
    </source>
</evidence>
<dbReference type="InterPro" id="IPR036097">
    <property type="entry name" value="HisK_dim/P_sf"/>
</dbReference>
<keyword evidence="15" id="KW-1185">Reference proteome</keyword>
<dbReference type="PRINTS" id="PR00344">
    <property type="entry name" value="BCTRLSENSOR"/>
</dbReference>
<dbReference type="Pfam" id="PF00512">
    <property type="entry name" value="HisKA"/>
    <property type="match status" value="1"/>
</dbReference>